<name>A0A8H3BUG6_9AGAM</name>
<gene>
    <name evidence="1" type="ORF">RDB_LOCUS80040</name>
</gene>
<organism evidence="1 2">
    <name type="scientific">Rhizoctonia solani</name>
    <dbReference type="NCBI Taxonomy" id="456999"/>
    <lineage>
        <taxon>Eukaryota</taxon>
        <taxon>Fungi</taxon>
        <taxon>Dikarya</taxon>
        <taxon>Basidiomycota</taxon>
        <taxon>Agaricomycotina</taxon>
        <taxon>Agaricomycetes</taxon>
        <taxon>Cantharellales</taxon>
        <taxon>Ceratobasidiaceae</taxon>
        <taxon>Rhizoctonia</taxon>
    </lineage>
</organism>
<accession>A0A8H3BUG6</accession>
<reference evidence="1" key="1">
    <citation type="submission" date="2021-01" db="EMBL/GenBank/DDBJ databases">
        <authorList>
            <person name="Kaushik A."/>
        </authorList>
    </citation>
    <scope>NUCLEOTIDE SEQUENCE</scope>
    <source>
        <strain evidence="1">AG3-1AP</strain>
    </source>
</reference>
<evidence type="ECO:0000313" key="2">
    <source>
        <dbReference type="Proteomes" id="UP000663831"/>
    </source>
</evidence>
<dbReference type="EMBL" id="CAJMWV010002531">
    <property type="protein sequence ID" value="CAE6464951.1"/>
    <property type="molecule type" value="Genomic_DNA"/>
</dbReference>
<proteinExistence type="predicted"/>
<dbReference type="AlphaFoldDB" id="A0A8H3BUG6"/>
<dbReference type="OrthoDB" id="3268424at2759"/>
<dbReference type="Proteomes" id="UP000663831">
    <property type="component" value="Unassembled WGS sequence"/>
</dbReference>
<evidence type="ECO:0000313" key="1">
    <source>
        <dbReference type="EMBL" id="CAE6464951.1"/>
    </source>
</evidence>
<protein>
    <recommendedName>
        <fullName evidence="3">HAT C-terminal dimerisation domain-containing protein</fullName>
    </recommendedName>
</protein>
<sequence length="74" mass="7899">MALDILPSSSVDVECAFSGGRMAINYRQHHTSVGTFRAKMAVGSWSGTPLLLGAEEVYEMLDGKGSSEPPEPLD</sequence>
<evidence type="ECO:0008006" key="3">
    <source>
        <dbReference type="Google" id="ProtNLM"/>
    </source>
</evidence>
<comment type="caution">
    <text evidence="1">The sequence shown here is derived from an EMBL/GenBank/DDBJ whole genome shotgun (WGS) entry which is preliminary data.</text>
</comment>